<dbReference type="Gene3D" id="2.60.120.40">
    <property type="match status" value="1"/>
</dbReference>
<dbReference type="GO" id="GO:0005164">
    <property type="term" value="F:tumor necrosis factor receptor binding"/>
    <property type="evidence" value="ECO:0007669"/>
    <property type="project" value="InterPro"/>
</dbReference>
<organism evidence="4">
    <name type="scientific">Ostrea edulis</name>
    <name type="common">Native oyster</name>
    <name type="synonym">European flat oyster</name>
    <dbReference type="NCBI Taxonomy" id="37623"/>
    <lineage>
        <taxon>Eukaryota</taxon>
        <taxon>Metazoa</taxon>
        <taxon>Spiralia</taxon>
        <taxon>Lophotrochozoa</taxon>
        <taxon>Mollusca</taxon>
        <taxon>Bivalvia</taxon>
        <taxon>Autobranchia</taxon>
        <taxon>Pteriomorphia</taxon>
        <taxon>Ostreida</taxon>
        <taxon>Ostreoidea</taxon>
        <taxon>Ostreidae</taxon>
        <taxon>Ostrea</taxon>
    </lineage>
</organism>
<dbReference type="Pfam" id="PF00229">
    <property type="entry name" value="TNF"/>
    <property type="match status" value="1"/>
</dbReference>
<keyword evidence="2" id="KW-1133">Transmembrane helix</keyword>
<dbReference type="GO" id="GO:0006955">
    <property type="term" value="P:immune response"/>
    <property type="evidence" value="ECO:0007669"/>
    <property type="project" value="InterPro"/>
</dbReference>
<accession>V9HX39</accession>
<evidence type="ECO:0000313" key="4">
    <source>
        <dbReference type="EMBL" id="ADG85257.1"/>
    </source>
</evidence>
<name>V9HX39_OSTED</name>
<evidence type="ECO:0000256" key="1">
    <source>
        <dbReference type="ARBA" id="ARBA00008670"/>
    </source>
</evidence>
<comment type="similarity">
    <text evidence="1">Belongs to the tumor necrosis factor family.</text>
</comment>
<dbReference type="InterPro" id="IPR006052">
    <property type="entry name" value="TNF_dom"/>
</dbReference>
<proteinExistence type="evidence at transcript level"/>
<dbReference type="InterPro" id="IPR008983">
    <property type="entry name" value="Tumour_necrosis_fac-like_dom"/>
</dbReference>
<evidence type="ECO:0000259" key="3">
    <source>
        <dbReference type="Pfam" id="PF00229"/>
    </source>
</evidence>
<sequence>MSAPSSRNCKCFMIFSCAVNVVLAIVFGVLVGLNWDKLLDNYFRFSNSETPQSVIGNATVSGKAITIRDSVCFSCDYLGSGVSVNETLYEEIVTTDCKHKLCCIKDKVIHDFVIATQNENNENENSSSIRDSFAWWRNRANSAHFYLDREIPVSKENKLRWKADDTYGTAFAQDIVLVNGTHMRIKQDGIYFIYTSTTFDHSRQDTVETIYQSLIKYHPYLPKTGDVDLVFSKFGGSRESDRHHTNFLAGVFKLEPGFLIASSLSQRGHVFLDASSPIKNYIGLYKL</sequence>
<feature type="domain" description="THD" evidence="3">
    <location>
        <begin position="159"/>
        <end position="287"/>
    </location>
</feature>
<feature type="transmembrane region" description="Helical" evidence="2">
    <location>
        <begin position="12"/>
        <end position="35"/>
    </location>
</feature>
<evidence type="ECO:0000256" key="2">
    <source>
        <dbReference type="SAM" id="Phobius"/>
    </source>
</evidence>
<dbReference type="EMBL" id="GU814274">
    <property type="protein sequence ID" value="ADG85257.1"/>
    <property type="molecule type" value="mRNA"/>
</dbReference>
<dbReference type="GO" id="GO:0016020">
    <property type="term" value="C:membrane"/>
    <property type="evidence" value="ECO:0007669"/>
    <property type="project" value="InterPro"/>
</dbReference>
<protein>
    <submittedName>
        <fullName evidence="4">Fas ligand-like protein</fullName>
    </submittedName>
</protein>
<dbReference type="SUPFAM" id="SSF49842">
    <property type="entry name" value="TNF-like"/>
    <property type="match status" value="1"/>
</dbReference>
<keyword evidence="2" id="KW-0812">Transmembrane</keyword>
<reference evidence="4" key="1">
    <citation type="submission" date="2010-02" db="EMBL/GenBank/DDBJ databases">
        <title>Identification of genes differentially expressed by hemocytes from two populations of Ostrea edulis during an in vitro infection with parasites Bonamia ostreae.</title>
        <authorList>
            <person name="Morga B."/>
            <person name="Arzul I."/>
            <person name="Faury N."/>
            <person name="Renault T."/>
        </authorList>
    </citation>
    <scope>NUCLEOTIDE SEQUENCE</scope>
</reference>
<keyword evidence="2" id="KW-0472">Membrane</keyword>
<dbReference type="AlphaFoldDB" id="V9HX39"/>